<evidence type="ECO:0000313" key="3">
    <source>
        <dbReference type="Proteomes" id="UP001341840"/>
    </source>
</evidence>
<feature type="coiled-coil region" evidence="1">
    <location>
        <begin position="7"/>
        <end position="73"/>
    </location>
</feature>
<keyword evidence="1" id="KW-0175">Coiled coil</keyword>
<reference evidence="2 3" key="1">
    <citation type="journal article" date="2023" name="Plants (Basel)">
        <title>Bridging the Gap: Combining Genomics and Transcriptomics Approaches to Understand Stylosanthes scabra, an Orphan Legume from the Brazilian Caatinga.</title>
        <authorList>
            <person name="Ferreira-Neto J.R.C."/>
            <person name="da Silva M.D."/>
            <person name="Binneck E."/>
            <person name="de Melo N.F."/>
            <person name="da Silva R.H."/>
            <person name="de Melo A.L.T.M."/>
            <person name="Pandolfi V."/>
            <person name="Bustamante F.O."/>
            <person name="Brasileiro-Vidal A.C."/>
            <person name="Benko-Iseppon A.M."/>
        </authorList>
    </citation>
    <scope>NUCLEOTIDE SEQUENCE [LARGE SCALE GENOMIC DNA]</scope>
    <source>
        <tissue evidence="2">Leaves</tissue>
    </source>
</reference>
<keyword evidence="3" id="KW-1185">Reference proteome</keyword>
<dbReference type="EMBL" id="JASCZI010000136">
    <property type="protein sequence ID" value="MED6109230.1"/>
    <property type="molecule type" value="Genomic_DNA"/>
</dbReference>
<gene>
    <name evidence="2" type="ORF">PIB30_031546</name>
</gene>
<name>A0ABU6QC39_9FABA</name>
<protein>
    <submittedName>
        <fullName evidence="2">Uncharacterized protein</fullName>
    </submittedName>
</protein>
<evidence type="ECO:0000256" key="1">
    <source>
        <dbReference type="SAM" id="Coils"/>
    </source>
</evidence>
<proteinExistence type="predicted"/>
<accession>A0ABU6QC39</accession>
<organism evidence="2 3">
    <name type="scientific">Stylosanthes scabra</name>
    <dbReference type="NCBI Taxonomy" id="79078"/>
    <lineage>
        <taxon>Eukaryota</taxon>
        <taxon>Viridiplantae</taxon>
        <taxon>Streptophyta</taxon>
        <taxon>Embryophyta</taxon>
        <taxon>Tracheophyta</taxon>
        <taxon>Spermatophyta</taxon>
        <taxon>Magnoliopsida</taxon>
        <taxon>eudicotyledons</taxon>
        <taxon>Gunneridae</taxon>
        <taxon>Pentapetalae</taxon>
        <taxon>rosids</taxon>
        <taxon>fabids</taxon>
        <taxon>Fabales</taxon>
        <taxon>Fabaceae</taxon>
        <taxon>Papilionoideae</taxon>
        <taxon>50 kb inversion clade</taxon>
        <taxon>dalbergioids sensu lato</taxon>
        <taxon>Dalbergieae</taxon>
        <taxon>Pterocarpus clade</taxon>
        <taxon>Stylosanthes</taxon>
    </lineage>
</organism>
<sequence length="145" mass="15969">MEAERQNTKLAGDLKSLNLQKVSLEEQLKIAVSAKDKVDGDLKIAEKNLEALKQKKDKEVGILQGRVKELESEIRADRAEGRIPMLEKEHDDNAEDAKAAVATTEGVLRAQLAILLPGFDSSQIEFLKEIIDGKVVDIPMDPPPS</sequence>
<evidence type="ECO:0000313" key="2">
    <source>
        <dbReference type="EMBL" id="MED6109230.1"/>
    </source>
</evidence>
<dbReference type="Proteomes" id="UP001341840">
    <property type="component" value="Unassembled WGS sequence"/>
</dbReference>
<comment type="caution">
    <text evidence="2">The sequence shown here is derived from an EMBL/GenBank/DDBJ whole genome shotgun (WGS) entry which is preliminary data.</text>
</comment>